<gene>
    <name evidence="6" type="ORF">AO440_000734</name>
</gene>
<dbReference type="VEuPathDB" id="FungiDB:GVI51_D02827"/>
<dbReference type="Pfam" id="PF00072">
    <property type="entry name" value="Response_reg"/>
    <property type="match status" value="1"/>
</dbReference>
<dbReference type="PANTHER" id="PTHR45339">
    <property type="entry name" value="HYBRID SIGNAL TRANSDUCTION HISTIDINE KINASE J"/>
    <property type="match status" value="1"/>
</dbReference>
<evidence type="ECO:0000256" key="2">
    <source>
        <dbReference type="ARBA" id="ARBA00023012"/>
    </source>
</evidence>
<dbReference type="CDD" id="cd17546">
    <property type="entry name" value="REC_hyHK_CKI1_RcsC-like"/>
    <property type="match status" value="1"/>
</dbReference>
<dbReference type="PhylomeDB" id="A0A0W0E250"/>
<dbReference type="GO" id="GO:0071474">
    <property type="term" value="P:cellular hyperosmotic response"/>
    <property type="evidence" value="ECO:0007669"/>
    <property type="project" value="EnsemblFungi"/>
</dbReference>
<proteinExistence type="predicted"/>
<dbReference type="GO" id="GO:0032956">
    <property type="term" value="P:regulation of actin cytoskeleton organization"/>
    <property type="evidence" value="ECO:0007669"/>
    <property type="project" value="EnsemblFungi"/>
</dbReference>
<keyword evidence="1 3" id="KW-0597">Phosphoprotein</keyword>
<evidence type="ECO:0000313" key="6">
    <source>
        <dbReference type="EMBL" id="KTB01365.1"/>
    </source>
</evidence>
<keyword evidence="2" id="KW-0902">Two-component regulatory system</keyword>
<evidence type="ECO:0000256" key="1">
    <source>
        <dbReference type="ARBA" id="ARBA00022553"/>
    </source>
</evidence>
<evidence type="ECO:0000256" key="3">
    <source>
        <dbReference type="PROSITE-ProRule" id="PRU00169"/>
    </source>
</evidence>
<dbReference type="GO" id="GO:0030295">
    <property type="term" value="F:protein kinase activator activity"/>
    <property type="evidence" value="ECO:0007669"/>
    <property type="project" value="EnsemblFungi"/>
</dbReference>
<dbReference type="GO" id="GO:0005737">
    <property type="term" value="C:cytoplasm"/>
    <property type="evidence" value="ECO:0007669"/>
    <property type="project" value="EnsemblFungi"/>
</dbReference>
<dbReference type="PANTHER" id="PTHR45339:SF1">
    <property type="entry name" value="HYBRID SIGNAL TRANSDUCTION HISTIDINE KINASE J"/>
    <property type="match status" value="1"/>
</dbReference>
<sequence length="667" mass="75172">MNEYPIPRPYPLAKSNTGLSLQTNWKAGSNWKLWLKLDYNSDEINQAISIEFDENDTIEDVKDKLFNRLNGTRWNRYNDMMSVGIGIYTNVPDLQENMTNLNTSDKILSHSPSSLKEQILQTNNNRSPQNSPLDRQNYRTRWLANHRRSNSASPTFQSIPNNRITPILNSNWHSEYHNEQLSSLYSHPKYASPNPHVSRQSPRKNLKYSVEDIDDYHYKIIFDPDEQIYQIYVSLFGAIGSQTSSSALLVFSNVDMGHAPPLPMESPAAGIFDDDHDKFAGHIQVLSQEHSVGNMDTYDNDNSLHGFGSNNADEVNFYANGTDIDERSNSELQAVQPAMLLLPKDYRLEEQEQLYHESEHNSNEQNKGLAFISDRNSSASVPQLENDKSKQLHVDTNVLDKQNAIDSNNYKQANSLLLSPLDVLKTTETTPIPVSKEKQQNITALDTLPFKLTTTSEKVFPKINVLIVEDNVINQAILGSFLRKNKISYKIAKNGKEAVDKWKEGNLHLIFMDLQLPVLSGIEAAKKIRELEKERGIANQSERVSTPGSLSSINMNGSTNSPVIIVALTASNSQEDKREALISGCNDYLTKPVNLLWLSKKITEWGCMQALIDFDGWKKEASRMTDSVLVRSPHRNRIPSANKSSTSISRSSSSGGKKQERAVSINN</sequence>
<dbReference type="GO" id="GO:0000156">
    <property type="term" value="F:phosphorelay response regulator activity"/>
    <property type="evidence" value="ECO:0007669"/>
    <property type="project" value="EnsemblFungi"/>
</dbReference>
<dbReference type="EMBL" id="LLZZ01000131">
    <property type="protein sequence ID" value="KTB01365.1"/>
    <property type="molecule type" value="Genomic_DNA"/>
</dbReference>
<evidence type="ECO:0000313" key="7">
    <source>
        <dbReference type="Proteomes" id="UP000054886"/>
    </source>
</evidence>
<dbReference type="PROSITE" id="PS50110">
    <property type="entry name" value="RESPONSE_REGULATORY"/>
    <property type="match status" value="1"/>
</dbReference>
<accession>A0A0W0E250</accession>
<dbReference type="VEuPathDB" id="FungiDB:GWK60_D03047"/>
<evidence type="ECO:0000256" key="4">
    <source>
        <dbReference type="SAM" id="MobiDB-lite"/>
    </source>
</evidence>
<feature type="domain" description="Response regulatory" evidence="5">
    <location>
        <begin position="464"/>
        <end position="606"/>
    </location>
</feature>
<dbReference type="GO" id="GO:0031435">
    <property type="term" value="F:mitogen-activated protein kinase kinase kinase binding"/>
    <property type="evidence" value="ECO:0007669"/>
    <property type="project" value="EnsemblFungi"/>
</dbReference>
<comment type="caution">
    <text evidence="6">The sequence shown here is derived from an EMBL/GenBank/DDBJ whole genome shotgun (WGS) entry which is preliminary data.</text>
</comment>
<dbReference type="Proteomes" id="UP000054886">
    <property type="component" value="Unassembled WGS sequence"/>
</dbReference>
<dbReference type="SMART" id="SM00448">
    <property type="entry name" value="REC"/>
    <property type="match status" value="1"/>
</dbReference>
<protein>
    <submittedName>
        <fullName evidence="6">Osmolarity two-component system protein SSK1</fullName>
    </submittedName>
</protein>
<evidence type="ECO:0000259" key="5">
    <source>
        <dbReference type="PROSITE" id="PS50110"/>
    </source>
</evidence>
<reference evidence="6 7" key="1">
    <citation type="submission" date="2015-10" db="EMBL/GenBank/DDBJ databases">
        <title>Draft genomes sequences of Candida glabrata isolates 1A, 1B, 2A, 2B, 3A and 3B.</title>
        <authorList>
            <person name="Haavelsrud O.E."/>
            <person name="Gaustad P."/>
        </authorList>
    </citation>
    <scope>NUCLEOTIDE SEQUENCE [LARGE SCALE GENOMIC DNA]</scope>
    <source>
        <strain evidence="6">910700640</strain>
    </source>
</reference>
<dbReference type="GO" id="GO:1900744">
    <property type="term" value="P:regulation of p38MAPK cascade"/>
    <property type="evidence" value="ECO:0007669"/>
    <property type="project" value="EnsemblFungi"/>
</dbReference>
<dbReference type="Gene3D" id="3.40.50.2300">
    <property type="match status" value="1"/>
</dbReference>
<feature type="region of interest" description="Disordered" evidence="4">
    <location>
        <begin position="628"/>
        <end position="667"/>
    </location>
</feature>
<dbReference type="InterPro" id="IPR011006">
    <property type="entry name" value="CheY-like_superfamily"/>
</dbReference>
<dbReference type="FunFam" id="3.40.50.2300:FF:000146">
    <property type="entry name" value="Putative two-component response regulator SSK1p"/>
    <property type="match status" value="1"/>
</dbReference>
<dbReference type="VEuPathDB" id="FungiDB:B1J91_D02882g"/>
<dbReference type="GO" id="GO:0071468">
    <property type="term" value="P:cellular response to acidic pH"/>
    <property type="evidence" value="ECO:0007669"/>
    <property type="project" value="EnsemblFungi"/>
</dbReference>
<dbReference type="InterPro" id="IPR001789">
    <property type="entry name" value="Sig_transdc_resp-reg_receiver"/>
</dbReference>
<feature type="region of interest" description="Disordered" evidence="4">
    <location>
        <begin position="185"/>
        <end position="204"/>
    </location>
</feature>
<dbReference type="GO" id="GO:0007234">
    <property type="term" value="P:osmosensory signaling via phosphorelay pathway"/>
    <property type="evidence" value="ECO:0007669"/>
    <property type="project" value="EnsemblFungi"/>
</dbReference>
<dbReference type="AlphaFoldDB" id="A0A0W0E250"/>
<dbReference type="SUPFAM" id="SSF52172">
    <property type="entry name" value="CheY-like"/>
    <property type="match status" value="1"/>
</dbReference>
<feature type="modified residue" description="4-aspartylphosphate" evidence="3">
    <location>
        <position position="513"/>
    </location>
</feature>
<name>A0A0W0E250_CANGB</name>
<organism evidence="6 7">
    <name type="scientific">Candida glabrata</name>
    <name type="common">Yeast</name>
    <name type="synonym">Torulopsis glabrata</name>
    <dbReference type="NCBI Taxonomy" id="5478"/>
    <lineage>
        <taxon>Eukaryota</taxon>
        <taxon>Fungi</taxon>
        <taxon>Dikarya</taxon>
        <taxon>Ascomycota</taxon>
        <taxon>Saccharomycotina</taxon>
        <taxon>Saccharomycetes</taxon>
        <taxon>Saccharomycetales</taxon>
        <taxon>Saccharomycetaceae</taxon>
        <taxon>Nakaseomyces</taxon>
    </lineage>
</organism>
<dbReference type="VEuPathDB" id="FungiDB:CAGL0D02882g"/>
<feature type="compositionally biased region" description="Low complexity" evidence="4">
    <location>
        <begin position="640"/>
        <end position="654"/>
    </location>
</feature>